<dbReference type="InterPro" id="IPR002467">
    <property type="entry name" value="Pept_M24A_MAP1"/>
</dbReference>
<dbReference type="AlphaFoldDB" id="A0A3B1CAK3"/>
<dbReference type="SUPFAM" id="SSF55920">
    <property type="entry name" value="Creatinase/aminopeptidase"/>
    <property type="match status" value="1"/>
</dbReference>
<dbReference type="GO" id="GO:0005829">
    <property type="term" value="C:cytosol"/>
    <property type="evidence" value="ECO:0007669"/>
    <property type="project" value="TreeGrafter"/>
</dbReference>
<dbReference type="InterPro" id="IPR036005">
    <property type="entry name" value="Creatinase/aminopeptidase-like"/>
</dbReference>
<dbReference type="NCBIfam" id="TIGR00500">
    <property type="entry name" value="met_pdase_I"/>
    <property type="match status" value="1"/>
</dbReference>
<dbReference type="GO" id="GO:0070006">
    <property type="term" value="F:metalloaminopeptidase activity"/>
    <property type="evidence" value="ECO:0007669"/>
    <property type="project" value="InterPro"/>
</dbReference>
<dbReference type="InterPro" id="IPR001714">
    <property type="entry name" value="Pept_M24_MAP"/>
</dbReference>
<proteinExistence type="inferred from homology"/>
<dbReference type="PRINTS" id="PR00599">
    <property type="entry name" value="MAPEPTIDASE"/>
</dbReference>
<gene>
    <name evidence="6" type="ORF">MNBD_IGNAVI01-2390</name>
</gene>
<sequence length="253" mass="27799">MILIKSKKEIDYIRESCQIVAETLQLVKRYAKPGVSTLELDKIAEDWIRSNDAVPAFKGFKQYGVMDFPGTICASIDEVVVHGIPSNRVLKEGEIFSVDIGAIKNNYYGDAALSIAIGSISEEKKKLMDVTEKSLYKGIEAAKVNNRIGDISAAVQEYVESFGFSIVRDLCGHGVGKKLHEDPQIPNFGRKNTGPLIKNGMTLAIEPMVNTGTYKVNVEKDGWTVVTADKKPSAHFEHSIAIIKGKPEILTVN</sequence>
<keyword evidence="2" id="KW-0645">Protease</keyword>
<dbReference type="GO" id="GO:0004239">
    <property type="term" value="F:initiator methionyl aminopeptidase activity"/>
    <property type="evidence" value="ECO:0007669"/>
    <property type="project" value="UniProtKB-EC"/>
</dbReference>
<evidence type="ECO:0000256" key="2">
    <source>
        <dbReference type="ARBA" id="ARBA00022670"/>
    </source>
</evidence>
<evidence type="ECO:0000256" key="1">
    <source>
        <dbReference type="ARBA" id="ARBA00022438"/>
    </source>
</evidence>
<name>A0A3B1CAK3_9ZZZZ</name>
<dbReference type="CDD" id="cd01086">
    <property type="entry name" value="MetAP1"/>
    <property type="match status" value="1"/>
</dbReference>
<dbReference type="Gene3D" id="3.90.230.10">
    <property type="entry name" value="Creatinase/methionine aminopeptidase superfamily"/>
    <property type="match status" value="1"/>
</dbReference>
<keyword evidence="1 6" id="KW-0031">Aminopeptidase</keyword>
<keyword evidence="3" id="KW-0479">Metal-binding</keyword>
<feature type="domain" description="Peptidase M24" evidence="5">
    <location>
        <begin position="12"/>
        <end position="242"/>
    </location>
</feature>
<accession>A0A3B1CAK3</accession>
<dbReference type="PANTHER" id="PTHR43330:SF27">
    <property type="entry name" value="METHIONINE AMINOPEPTIDASE"/>
    <property type="match status" value="1"/>
</dbReference>
<evidence type="ECO:0000256" key="4">
    <source>
        <dbReference type="ARBA" id="ARBA00022801"/>
    </source>
</evidence>
<dbReference type="HAMAP" id="MF_01974">
    <property type="entry name" value="MetAP_1"/>
    <property type="match status" value="1"/>
</dbReference>
<evidence type="ECO:0000256" key="3">
    <source>
        <dbReference type="ARBA" id="ARBA00022723"/>
    </source>
</evidence>
<dbReference type="InterPro" id="IPR000994">
    <property type="entry name" value="Pept_M24"/>
</dbReference>
<reference evidence="6" key="1">
    <citation type="submission" date="2018-06" db="EMBL/GenBank/DDBJ databases">
        <authorList>
            <person name="Zhirakovskaya E."/>
        </authorList>
    </citation>
    <scope>NUCLEOTIDE SEQUENCE</scope>
</reference>
<dbReference type="EC" id="3.4.11.18" evidence="6"/>
<dbReference type="Pfam" id="PF00557">
    <property type="entry name" value="Peptidase_M24"/>
    <property type="match status" value="1"/>
</dbReference>
<keyword evidence="4 6" id="KW-0378">Hydrolase</keyword>
<protein>
    <submittedName>
        <fullName evidence="6">Methionine aminopeptidase</fullName>
        <ecNumber evidence="6">3.4.11.18</ecNumber>
    </submittedName>
</protein>
<dbReference type="EMBL" id="UOGD01000256">
    <property type="protein sequence ID" value="VAX23691.1"/>
    <property type="molecule type" value="Genomic_DNA"/>
</dbReference>
<dbReference type="GO" id="GO:0006508">
    <property type="term" value="P:proteolysis"/>
    <property type="evidence" value="ECO:0007669"/>
    <property type="project" value="UniProtKB-KW"/>
</dbReference>
<evidence type="ECO:0000259" key="5">
    <source>
        <dbReference type="Pfam" id="PF00557"/>
    </source>
</evidence>
<dbReference type="GO" id="GO:0046872">
    <property type="term" value="F:metal ion binding"/>
    <property type="evidence" value="ECO:0007669"/>
    <property type="project" value="UniProtKB-KW"/>
</dbReference>
<evidence type="ECO:0000313" key="6">
    <source>
        <dbReference type="EMBL" id="VAX23691.1"/>
    </source>
</evidence>
<dbReference type="PANTHER" id="PTHR43330">
    <property type="entry name" value="METHIONINE AMINOPEPTIDASE"/>
    <property type="match status" value="1"/>
</dbReference>
<organism evidence="6">
    <name type="scientific">hydrothermal vent metagenome</name>
    <dbReference type="NCBI Taxonomy" id="652676"/>
    <lineage>
        <taxon>unclassified sequences</taxon>
        <taxon>metagenomes</taxon>
        <taxon>ecological metagenomes</taxon>
    </lineage>
</organism>